<evidence type="ECO:0000313" key="2">
    <source>
        <dbReference type="Proteomes" id="UP000652074"/>
    </source>
</evidence>
<name>A0ABX1MVM2_9RHOO</name>
<evidence type="ECO:0008006" key="3">
    <source>
        <dbReference type="Google" id="ProtNLM"/>
    </source>
</evidence>
<keyword evidence="2" id="KW-1185">Reference proteome</keyword>
<comment type="caution">
    <text evidence="1">The sequence shown here is derived from an EMBL/GenBank/DDBJ whole genome shotgun (WGS) entry which is preliminary data.</text>
</comment>
<dbReference type="Pfam" id="PF14375">
    <property type="entry name" value="Cys_rich_CWC"/>
    <property type="match status" value="1"/>
</dbReference>
<evidence type="ECO:0000313" key="1">
    <source>
        <dbReference type="EMBL" id="NMF90390.1"/>
    </source>
</evidence>
<accession>A0ABX1MVM2</accession>
<dbReference type="RefSeq" id="WP_169207732.1">
    <property type="nucleotide sequence ID" value="NZ_CP059560.1"/>
</dbReference>
<gene>
    <name evidence="1" type="ORF">GPA26_18120</name>
</gene>
<proteinExistence type="predicted"/>
<dbReference type="Proteomes" id="UP000652074">
    <property type="component" value="Unassembled WGS sequence"/>
</dbReference>
<protein>
    <recommendedName>
        <fullName evidence="3">Cysteine-rich CWC</fullName>
    </recommendedName>
</protein>
<dbReference type="EMBL" id="WTVR01000041">
    <property type="protein sequence ID" value="NMF90390.1"/>
    <property type="molecule type" value="Genomic_DNA"/>
</dbReference>
<dbReference type="InterPro" id="IPR032720">
    <property type="entry name" value="Cys_rich_CWC"/>
</dbReference>
<sequence>MTERNPNLSEPTSVTSTCPRCGAVFTCGMQAGEPVCWCAVLPRLVTVPDEGAGCYCPACLKALLEASQG</sequence>
<reference evidence="1 2" key="1">
    <citation type="submission" date="2019-12" db="EMBL/GenBank/DDBJ databases">
        <title>Comparative genomics gives insights into the taxonomy of the Azoarcus-Aromatoleum group and reveals separate origins of nif in the plant-associated Azoarcus and non-plant-associated Aromatoleum sub-groups.</title>
        <authorList>
            <person name="Lafos M."/>
            <person name="Maluk M."/>
            <person name="Batista M."/>
            <person name="Junghare M."/>
            <person name="Carmona M."/>
            <person name="Faoro H."/>
            <person name="Cruz L.M."/>
            <person name="Battistoni F."/>
            <person name="De Souza E."/>
            <person name="Pedrosa F."/>
            <person name="Chen W.-M."/>
            <person name="Poole P.S."/>
            <person name="Dixon R.A."/>
            <person name="James E.K."/>
        </authorList>
    </citation>
    <scope>NUCLEOTIDE SEQUENCE [LARGE SCALE GENOMIC DNA]</scope>
    <source>
        <strain evidence="1 2">ToN1</strain>
    </source>
</reference>
<organism evidence="1 2">
    <name type="scientific">Aromatoleum petrolei</name>
    <dbReference type="NCBI Taxonomy" id="76116"/>
    <lineage>
        <taxon>Bacteria</taxon>
        <taxon>Pseudomonadati</taxon>
        <taxon>Pseudomonadota</taxon>
        <taxon>Betaproteobacteria</taxon>
        <taxon>Rhodocyclales</taxon>
        <taxon>Rhodocyclaceae</taxon>
        <taxon>Aromatoleum</taxon>
    </lineage>
</organism>